<name>A0ABP2SQE0_BARBA</name>
<evidence type="ECO:0000313" key="2">
    <source>
        <dbReference type="Proteomes" id="UP000009359"/>
    </source>
</evidence>
<dbReference type="InterPro" id="IPR006597">
    <property type="entry name" value="Sel1-like"/>
</dbReference>
<dbReference type="Proteomes" id="UP000009359">
    <property type="component" value="Unassembled WGS sequence"/>
</dbReference>
<comment type="caution">
    <text evidence="1">The sequence shown here is derived from an EMBL/GenBank/DDBJ whole genome shotgun (WGS) entry which is preliminary data.</text>
</comment>
<protein>
    <recommendedName>
        <fullName evidence="3">Sel1 repeat family protein</fullName>
    </recommendedName>
</protein>
<organism evidence="1 2">
    <name type="scientific">Bartonella bacilliformis INS</name>
    <dbReference type="NCBI Taxonomy" id="1206782"/>
    <lineage>
        <taxon>Bacteria</taxon>
        <taxon>Pseudomonadati</taxon>
        <taxon>Pseudomonadota</taxon>
        <taxon>Alphaproteobacteria</taxon>
        <taxon>Hyphomicrobiales</taxon>
        <taxon>Bartonellaceae</taxon>
        <taxon>Bartonella</taxon>
    </lineage>
</organism>
<accession>A0ABP2SQE0</accession>
<dbReference type="InterPro" id="IPR050767">
    <property type="entry name" value="Sel1_AlgK"/>
</dbReference>
<gene>
    <name evidence="1" type="ORF">BbINS_00750</name>
</gene>
<dbReference type="PANTHER" id="PTHR11102:SF160">
    <property type="entry name" value="ERAD-ASSOCIATED E3 UBIQUITIN-PROTEIN LIGASE COMPONENT HRD3"/>
    <property type="match status" value="1"/>
</dbReference>
<dbReference type="Pfam" id="PF08238">
    <property type="entry name" value="Sel1"/>
    <property type="match status" value="6"/>
</dbReference>
<reference evidence="1 2" key="1">
    <citation type="journal article" date="2013" name="Genome Announc.">
        <title>Whole Genome Sequencing and Comparative Analysis of Bartonella bacilliformis Strain INS, the Causative Agent of Carrion's Disease.</title>
        <authorList>
            <person name="Tarazona D."/>
            <person name="Padilla C."/>
            <person name="Caceres O."/>
            <person name="Montenegro J.D."/>
            <person name="Bailon H."/>
            <person name="Ventura G."/>
            <person name="Mendoza G."/>
            <person name="Anaya E."/>
            <person name="Guio H."/>
        </authorList>
    </citation>
    <scope>NUCLEOTIDE SEQUENCE [LARGE SCALE GENOMIC DNA]</scope>
    <source>
        <strain evidence="1 2">INS</strain>
    </source>
</reference>
<dbReference type="SUPFAM" id="SSF81901">
    <property type="entry name" value="HCP-like"/>
    <property type="match status" value="2"/>
</dbReference>
<dbReference type="RefSeq" id="WP_005765954.1">
    <property type="nucleotide sequence ID" value="NZ_AMQK01000003.1"/>
</dbReference>
<proteinExistence type="predicted"/>
<evidence type="ECO:0000313" key="1">
    <source>
        <dbReference type="EMBL" id="EKS46046.1"/>
    </source>
</evidence>
<dbReference type="EMBL" id="AMQK01000003">
    <property type="protein sequence ID" value="EKS46046.1"/>
    <property type="molecule type" value="Genomic_DNA"/>
</dbReference>
<sequence>MIMTKIAYGAYRVFWAFRLMLVVIGALAVSAAIGLAVSAAFAKDEEILNLEQSLNTVQDFSKNKRAQKIPQILRAGKYDEAYDYYVQGFYLKAFRAALRRAENNDPKAQTLVGKMYMEGYAVTQDGARAALWFGRAAKQGDPHAQLRYGLMLFNGNFVKKNEEEGEKLIHEAMQAGLKEAYFYCGQLLLYKTMREKENLKGVAAADDNDENSDKALAFFLKGAALGDAEAAFAAAQILAVGTMKYPRHDHYARRLMTIAAQKKHVMAQMMLAQWLLQGRGGEADFKEAFSLLYDNALKRVMPAQVNLARVYRDGLGVEGDIVTAAAWYLVVKSGKGQAADLEMMLEGMSQAQLEQAHQKAYELMQLF</sequence>
<dbReference type="PANTHER" id="PTHR11102">
    <property type="entry name" value="SEL-1-LIKE PROTEIN"/>
    <property type="match status" value="1"/>
</dbReference>
<dbReference type="GeneID" id="4684593"/>
<keyword evidence="2" id="KW-1185">Reference proteome</keyword>
<dbReference type="Gene3D" id="1.25.40.10">
    <property type="entry name" value="Tetratricopeptide repeat domain"/>
    <property type="match status" value="2"/>
</dbReference>
<evidence type="ECO:0008006" key="3">
    <source>
        <dbReference type="Google" id="ProtNLM"/>
    </source>
</evidence>
<dbReference type="InterPro" id="IPR011990">
    <property type="entry name" value="TPR-like_helical_dom_sf"/>
</dbReference>
<dbReference type="SMART" id="SM00671">
    <property type="entry name" value="SEL1"/>
    <property type="match status" value="5"/>
</dbReference>